<dbReference type="CDD" id="cd08545">
    <property type="entry name" value="YcnI_like"/>
    <property type="match status" value="1"/>
</dbReference>
<keyword evidence="2" id="KW-0732">Signal</keyword>
<dbReference type="EMBL" id="CP097320">
    <property type="protein sequence ID" value="UQX10854.1"/>
    <property type="molecule type" value="Genomic_DNA"/>
</dbReference>
<evidence type="ECO:0000256" key="2">
    <source>
        <dbReference type="SAM" id="SignalP"/>
    </source>
</evidence>
<keyword evidence="1" id="KW-1133">Transmembrane helix</keyword>
<dbReference type="Proteomes" id="UP001056610">
    <property type="component" value="Chromosome"/>
</dbReference>
<feature type="transmembrane region" description="Helical" evidence="1">
    <location>
        <begin position="199"/>
        <end position="223"/>
    </location>
</feature>
<gene>
    <name evidence="4" type="ORF">M5I08_23375</name>
</gene>
<dbReference type="InterPro" id="IPR012533">
    <property type="entry name" value="YcnI-copper_dom"/>
</dbReference>
<name>A0ABY4QM34_9MYCO</name>
<accession>A0ABY4QM34</accession>
<sequence length="236" mass="24967">MRSPARAALLAVVAALAALVFASPALAHVKVSGTNARQGGYGVLTFSVPNESDSNAVVELRVFLPQDTPIYVVDTASMPGWTAILTEKPLPSPQTDNNGTVHNNFVSEVHWIADNPQAAIPPKQFGQFLLYAGPLPNRNALPLPAEQTYSDGRKVNWNDDPFAGPPQPGHPAPVLKLGSGATDLDIFTTTETVQNNTPLWPAIVALAVASAALLIGCASLVLLRRKNKNTVVAPQE</sequence>
<organism evidence="4 5">
    <name type="scientific">Candidatus Mycobacterium methanotrophicum</name>
    <dbReference type="NCBI Taxonomy" id="2943498"/>
    <lineage>
        <taxon>Bacteria</taxon>
        <taxon>Bacillati</taxon>
        <taxon>Actinomycetota</taxon>
        <taxon>Actinomycetes</taxon>
        <taxon>Mycobacteriales</taxon>
        <taxon>Mycobacteriaceae</taxon>
        <taxon>Mycobacterium</taxon>
    </lineage>
</organism>
<protein>
    <submittedName>
        <fullName evidence="4">YcnI family protein</fullName>
    </submittedName>
</protein>
<evidence type="ECO:0000259" key="3">
    <source>
        <dbReference type="Pfam" id="PF07987"/>
    </source>
</evidence>
<evidence type="ECO:0000256" key="1">
    <source>
        <dbReference type="SAM" id="Phobius"/>
    </source>
</evidence>
<evidence type="ECO:0000313" key="5">
    <source>
        <dbReference type="Proteomes" id="UP001056610"/>
    </source>
</evidence>
<dbReference type="Pfam" id="PF07987">
    <property type="entry name" value="DUF1775"/>
    <property type="match status" value="1"/>
</dbReference>
<feature type="domain" description="YncI copper-binding" evidence="3">
    <location>
        <begin position="28"/>
        <end position="177"/>
    </location>
</feature>
<keyword evidence="1" id="KW-0812">Transmembrane</keyword>
<feature type="chain" id="PRO_5046525449" evidence="2">
    <location>
        <begin position="28"/>
        <end position="236"/>
    </location>
</feature>
<evidence type="ECO:0000313" key="4">
    <source>
        <dbReference type="EMBL" id="UQX10854.1"/>
    </source>
</evidence>
<dbReference type="RefSeq" id="WP_219066108.1">
    <property type="nucleotide sequence ID" value="NZ_CAJUXY010000004.1"/>
</dbReference>
<reference evidence="4" key="1">
    <citation type="submission" date="2022-05" db="EMBL/GenBank/DDBJ databases">
        <title>A methanotrophic Mycobacterium dominates a cave microbial ecosystem.</title>
        <authorList>
            <person name="Van Spanning R.J.M."/>
            <person name="Guan Q."/>
            <person name="Melkonian C."/>
            <person name="Gallant J."/>
            <person name="Polerecky L."/>
            <person name="Flot J.-F."/>
            <person name="Brandt B.W."/>
            <person name="Braster M."/>
            <person name="Iturbe Espinoza P."/>
            <person name="Aerts J."/>
            <person name="Meima-Franke M."/>
            <person name="Piersma S.R."/>
            <person name="Bunduc C."/>
            <person name="Ummels R."/>
            <person name="Pain A."/>
            <person name="Fleming E.J."/>
            <person name="van der Wel N."/>
            <person name="Gherman V.D."/>
            <person name="Sarbu S.M."/>
            <person name="Bodelier P.L.E."/>
            <person name="Bitter W."/>
        </authorList>
    </citation>
    <scope>NUCLEOTIDE SEQUENCE</scope>
    <source>
        <strain evidence="4">Sulfur Cave</strain>
    </source>
</reference>
<proteinExistence type="predicted"/>
<feature type="signal peptide" evidence="2">
    <location>
        <begin position="1"/>
        <end position="27"/>
    </location>
</feature>
<keyword evidence="1" id="KW-0472">Membrane</keyword>
<keyword evidence="5" id="KW-1185">Reference proteome</keyword>